<dbReference type="KEGG" id="epi:Q3V30_21425"/>
<dbReference type="EMBL" id="CP132354">
    <property type="protein sequence ID" value="WLS81049.1"/>
    <property type="molecule type" value="Genomic_DNA"/>
</dbReference>
<keyword evidence="2" id="KW-1185">Reference proteome</keyword>
<dbReference type="RefSeq" id="WP_306213294.1">
    <property type="nucleotide sequence ID" value="NZ_CP132354.1"/>
</dbReference>
<dbReference type="AlphaFoldDB" id="A0AA50DN69"/>
<geneLocation type="plasmid" evidence="1 2">
    <name>unnamed1</name>
</geneLocation>
<sequence>MDDRFYFYDEHCHWTYKPDLIKVFCLSSSIVNYLDEKIAADYEATLLSDWLDGQNATGLRLLYEDVLDIGSVAEVSAILSRNLSLISLRASQCLQQVGIAPRGVCMTFALFAEIARRDKGTIRNARFLIFSPNGVREIDFVMHINEIRKALNKPLLISLSFY</sequence>
<proteinExistence type="predicted"/>
<evidence type="ECO:0000313" key="1">
    <source>
        <dbReference type="EMBL" id="WLS81049.1"/>
    </source>
</evidence>
<dbReference type="Proteomes" id="UP001228139">
    <property type="component" value="Plasmid unnamed1"/>
</dbReference>
<keyword evidence="1" id="KW-0614">Plasmid</keyword>
<organism evidence="1 2">
    <name type="scientific">Erwinia pyri</name>
    <dbReference type="NCBI Taxonomy" id="3062598"/>
    <lineage>
        <taxon>Bacteria</taxon>
        <taxon>Pseudomonadati</taxon>
        <taxon>Pseudomonadota</taxon>
        <taxon>Gammaproteobacteria</taxon>
        <taxon>Enterobacterales</taxon>
        <taxon>Erwiniaceae</taxon>
        <taxon>Erwinia</taxon>
    </lineage>
</organism>
<gene>
    <name evidence="1" type="ORF">Q3V30_21425</name>
</gene>
<evidence type="ECO:0000313" key="2">
    <source>
        <dbReference type="Proteomes" id="UP001228139"/>
    </source>
</evidence>
<protein>
    <submittedName>
        <fullName evidence="1">Uncharacterized protein</fullName>
    </submittedName>
</protein>
<name>A0AA50DN69_9GAMM</name>
<accession>A0AA50DN69</accession>
<reference evidence="1 2" key="1">
    <citation type="submission" date="2023-07" db="EMBL/GenBank/DDBJ databases">
        <title>Pathogenic bacteria of pear tree diseases.</title>
        <authorList>
            <person name="Zhang Z."/>
            <person name="He L."/>
            <person name="Huang R."/>
        </authorList>
    </citation>
    <scope>NUCLEOTIDE SEQUENCE [LARGE SCALE GENOMIC DNA]</scope>
    <source>
        <strain evidence="1 2">DE2</strain>
        <plasmid evidence="1 2">unnamed1</plasmid>
    </source>
</reference>